<dbReference type="EMBL" id="KQ434769">
    <property type="protein sequence ID" value="KZC03760.1"/>
    <property type="molecule type" value="Genomic_DNA"/>
</dbReference>
<proteinExistence type="inferred from homology"/>
<evidence type="ECO:0000256" key="6">
    <source>
        <dbReference type="ARBA" id="ARBA00023157"/>
    </source>
</evidence>
<keyword evidence="10" id="KW-1185">Reference proteome</keyword>
<gene>
    <name evidence="9" type="ORF">WN55_04216</name>
</gene>
<protein>
    <recommendedName>
        <fullName evidence="3">acid phosphatase</fullName>
        <ecNumber evidence="3">3.1.3.2</ecNumber>
    </recommendedName>
</protein>
<evidence type="ECO:0000313" key="9">
    <source>
        <dbReference type="EMBL" id="KZC03760.1"/>
    </source>
</evidence>
<keyword evidence="7" id="KW-0325">Glycoprotein</keyword>
<evidence type="ECO:0000256" key="8">
    <source>
        <dbReference type="SAM" id="SignalP"/>
    </source>
</evidence>
<sequence>MNIAWILTVTGCLFYLQPSHAELKLVQTLFRHGNRMPSYGRRIYPNDPYSAMTYEPEGFGGLTNAGKELAYKLGQYFRERYDKFLGPLYSKEIVRFRADENERVVMTAELVAASLFPPQEEQIWNSRLNWQPIPIWAPEFSNDHLYNGMFCPNFMKWRINVEKTDREVMKFEEENKEIYKYLSQHTGANITQSSTFSLRQIFYEQTDIGLELPKWTKSVFPNGKLDELAVFDIHIRTRTPELKKLLGGVWIQEWLKNIDNYLNGNDNRKAFMYAGHELTIAPILVVLDNFDNKIPSYCSSLIVELHENNNKHYVQVLYRNNDDTGILKIPGCGTGMCPLETFRNFVAPMLPEDIGELCGIEEDSKSTVQQ</sequence>
<dbReference type="Pfam" id="PF00328">
    <property type="entry name" value="His_Phos_2"/>
    <property type="match status" value="1"/>
</dbReference>
<evidence type="ECO:0000313" key="10">
    <source>
        <dbReference type="Proteomes" id="UP000076502"/>
    </source>
</evidence>
<feature type="chain" id="PRO_5007599109" description="acid phosphatase" evidence="8">
    <location>
        <begin position="22"/>
        <end position="370"/>
    </location>
</feature>
<keyword evidence="6" id="KW-1015">Disulfide bond</keyword>
<dbReference type="InterPro" id="IPR033379">
    <property type="entry name" value="Acid_Pase_AS"/>
</dbReference>
<feature type="signal peptide" evidence="8">
    <location>
        <begin position="1"/>
        <end position="21"/>
    </location>
</feature>
<evidence type="ECO:0000256" key="4">
    <source>
        <dbReference type="ARBA" id="ARBA00022729"/>
    </source>
</evidence>
<evidence type="ECO:0000256" key="2">
    <source>
        <dbReference type="ARBA" id="ARBA00005375"/>
    </source>
</evidence>
<dbReference type="Proteomes" id="UP000076502">
    <property type="component" value="Unassembled WGS sequence"/>
</dbReference>
<evidence type="ECO:0000256" key="3">
    <source>
        <dbReference type="ARBA" id="ARBA00012646"/>
    </source>
</evidence>
<dbReference type="AlphaFoldDB" id="A0A154NY05"/>
<dbReference type="CDD" id="cd07061">
    <property type="entry name" value="HP_HAP_like"/>
    <property type="match status" value="1"/>
</dbReference>
<evidence type="ECO:0000256" key="1">
    <source>
        <dbReference type="ARBA" id="ARBA00000032"/>
    </source>
</evidence>
<keyword evidence="4 8" id="KW-0732">Signal</keyword>
<accession>A0A154NY05</accession>
<comment type="similarity">
    <text evidence="2">Belongs to the histidine acid phosphatase family.</text>
</comment>
<comment type="catalytic activity">
    <reaction evidence="1">
        <text>a phosphate monoester + H2O = an alcohol + phosphate</text>
        <dbReference type="Rhea" id="RHEA:15017"/>
        <dbReference type="ChEBI" id="CHEBI:15377"/>
        <dbReference type="ChEBI" id="CHEBI:30879"/>
        <dbReference type="ChEBI" id="CHEBI:43474"/>
        <dbReference type="ChEBI" id="CHEBI:67140"/>
        <dbReference type="EC" id="3.1.3.2"/>
    </reaction>
</comment>
<evidence type="ECO:0000256" key="7">
    <source>
        <dbReference type="ARBA" id="ARBA00023180"/>
    </source>
</evidence>
<evidence type="ECO:0000256" key="5">
    <source>
        <dbReference type="ARBA" id="ARBA00022801"/>
    </source>
</evidence>
<keyword evidence="5" id="KW-0378">Hydrolase</keyword>
<dbReference type="Gene3D" id="3.40.50.1240">
    <property type="entry name" value="Phosphoglycerate mutase-like"/>
    <property type="match status" value="1"/>
</dbReference>
<dbReference type="InterPro" id="IPR029033">
    <property type="entry name" value="His_PPase_superfam"/>
</dbReference>
<dbReference type="SUPFAM" id="SSF53254">
    <property type="entry name" value="Phosphoglycerate mutase-like"/>
    <property type="match status" value="1"/>
</dbReference>
<name>A0A154NY05_DUFNO</name>
<dbReference type="GO" id="GO:0003993">
    <property type="term" value="F:acid phosphatase activity"/>
    <property type="evidence" value="ECO:0007669"/>
    <property type="project" value="UniProtKB-EC"/>
</dbReference>
<dbReference type="STRING" id="178035.A0A154NY05"/>
<organism evidence="9 10">
    <name type="scientific">Dufourea novaeangliae</name>
    <name type="common">Sweat bee</name>
    <dbReference type="NCBI Taxonomy" id="178035"/>
    <lineage>
        <taxon>Eukaryota</taxon>
        <taxon>Metazoa</taxon>
        <taxon>Ecdysozoa</taxon>
        <taxon>Arthropoda</taxon>
        <taxon>Hexapoda</taxon>
        <taxon>Insecta</taxon>
        <taxon>Pterygota</taxon>
        <taxon>Neoptera</taxon>
        <taxon>Endopterygota</taxon>
        <taxon>Hymenoptera</taxon>
        <taxon>Apocrita</taxon>
        <taxon>Aculeata</taxon>
        <taxon>Apoidea</taxon>
        <taxon>Anthophila</taxon>
        <taxon>Halictidae</taxon>
        <taxon>Rophitinae</taxon>
        <taxon>Dufourea</taxon>
    </lineage>
</organism>
<dbReference type="OrthoDB" id="5821688at2759"/>
<dbReference type="PROSITE" id="PS00616">
    <property type="entry name" value="HIS_ACID_PHOSPHAT_1"/>
    <property type="match status" value="1"/>
</dbReference>
<dbReference type="InterPro" id="IPR050645">
    <property type="entry name" value="Histidine_acid_phosphatase"/>
</dbReference>
<dbReference type="PANTHER" id="PTHR11567">
    <property type="entry name" value="ACID PHOSPHATASE-RELATED"/>
    <property type="match status" value="1"/>
</dbReference>
<reference evidence="9 10" key="1">
    <citation type="submission" date="2015-07" db="EMBL/GenBank/DDBJ databases">
        <title>The genome of Dufourea novaeangliae.</title>
        <authorList>
            <person name="Pan H."/>
            <person name="Kapheim K."/>
        </authorList>
    </citation>
    <scope>NUCLEOTIDE SEQUENCE [LARGE SCALE GENOMIC DNA]</scope>
    <source>
        <strain evidence="9">0120121106</strain>
        <tissue evidence="9">Whole body</tissue>
    </source>
</reference>
<dbReference type="PANTHER" id="PTHR11567:SF211">
    <property type="entry name" value="PROSTATIC ACID PHOSPHATASE"/>
    <property type="match status" value="1"/>
</dbReference>
<dbReference type="OMA" id="YATHDAT"/>
<dbReference type="EC" id="3.1.3.2" evidence="3"/>
<dbReference type="InterPro" id="IPR000560">
    <property type="entry name" value="His_Pase_clade-2"/>
</dbReference>